<dbReference type="InterPro" id="IPR036513">
    <property type="entry name" value="STAS_dom_sf"/>
</dbReference>
<keyword evidence="3" id="KW-1185">Reference proteome</keyword>
<gene>
    <name evidence="2" type="ORF">Cch02nite_80800</name>
</gene>
<evidence type="ECO:0000313" key="3">
    <source>
        <dbReference type="Proteomes" id="UP000619293"/>
    </source>
</evidence>
<dbReference type="Gene3D" id="3.30.750.24">
    <property type="entry name" value="STAS domain"/>
    <property type="match status" value="1"/>
</dbReference>
<dbReference type="PROSITE" id="PS50801">
    <property type="entry name" value="STAS"/>
    <property type="match status" value="1"/>
</dbReference>
<reference evidence="2 3" key="1">
    <citation type="submission" date="2021-01" db="EMBL/GenBank/DDBJ databases">
        <title>Whole genome shotgun sequence of Catellatospora chokoriensis NBRC 107358.</title>
        <authorList>
            <person name="Komaki H."/>
            <person name="Tamura T."/>
        </authorList>
    </citation>
    <scope>NUCLEOTIDE SEQUENCE [LARGE SCALE GENOMIC DNA]</scope>
    <source>
        <strain evidence="2 3">NBRC 107358</strain>
    </source>
</reference>
<name>A0A8J3K7L3_9ACTN</name>
<organism evidence="2 3">
    <name type="scientific">Catellatospora chokoriensis</name>
    <dbReference type="NCBI Taxonomy" id="310353"/>
    <lineage>
        <taxon>Bacteria</taxon>
        <taxon>Bacillati</taxon>
        <taxon>Actinomycetota</taxon>
        <taxon>Actinomycetes</taxon>
        <taxon>Micromonosporales</taxon>
        <taxon>Micromonosporaceae</taxon>
        <taxon>Catellatospora</taxon>
    </lineage>
</organism>
<dbReference type="RefSeq" id="WP_191844031.1">
    <property type="nucleotide sequence ID" value="NZ_BAAALB010000041.1"/>
</dbReference>
<protein>
    <recommendedName>
        <fullName evidence="1">STAS domain-containing protein</fullName>
    </recommendedName>
</protein>
<evidence type="ECO:0000259" key="1">
    <source>
        <dbReference type="PROSITE" id="PS50801"/>
    </source>
</evidence>
<proteinExistence type="predicted"/>
<dbReference type="InterPro" id="IPR002645">
    <property type="entry name" value="STAS_dom"/>
</dbReference>
<dbReference type="Pfam" id="PF01740">
    <property type="entry name" value="STAS"/>
    <property type="match status" value="1"/>
</dbReference>
<dbReference type="EMBL" id="BONG01000108">
    <property type="protein sequence ID" value="GIF94636.1"/>
    <property type="molecule type" value="Genomic_DNA"/>
</dbReference>
<evidence type="ECO:0000313" key="2">
    <source>
        <dbReference type="EMBL" id="GIF94636.1"/>
    </source>
</evidence>
<sequence length="102" mass="10932">MPARCDVSVNGDECTVKVVGEIIDGDVEVVVGELCRALDGAGCRRLVVDLGCALVLEPAALTALARIQEYALSQDIAMRCVHVQPWLRRTLQAANLSTLLGR</sequence>
<feature type="domain" description="STAS" evidence="1">
    <location>
        <begin position="16"/>
        <end position="102"/>
    </location>
</feature>
<dbReference type="AlphaFoldDB" id="A0A8J3K7L3"/>
<dbReference type="Proteomes" id="UP000619293">
    <property type="component" value="Unassembled WGS sequence"/>
</dbReference>
<comment type="caution">
    <text evidence="2">The sequence shown here is derived from an EMBL/GenBank/DDBJ whole genome shotgun (WGS) entry which is preliminary data.</text>
</comment>
<dbReference type="SUPFAM" id="SSF52091">
    <property type="entry name" value="SpoIIaa-like"/>
    <property type="match status" value="1"/>
</dbReference>
<accession>A0A8J3K7L3</accession>